<feature type="compositionally biased region" description="Basic and acidic residues" evidence="1">
    <location>
        <begin position="1"/>
        <end position="19"/>
    </location>
</feature>
<dbReference type="Proteomes" id="UP001221757">
    <property type="component" value="Unassembled WGS sequence"/>
</dbReference>
<feature type="region of interest" description="Disordered" evidence="1">
    <location>
        <begin position="1"/>
        <end position="108"/>
    </location>
</feature>
<keyword evidence="3" id="KW-1185">Reference proteome</keyword>
<name>A0AAD7FY16_MYCRO</name>
<organism evidence="2 3">
    <name type="scientific">Mycena rosella</name>
    <name type="common">Pink bonnet</name>
    <name type="synonym">Agaricus rosellus</name>
    <dbReference type="NCBI Taxonomy" id="1033263"/>
    <lineage>
        <taxon>Eukaryota</taxon>
        <taxon>Fungi</taxon>
        <taxon>Dikarya</taxon>
        <taxon>Basidiomycota</taxon>
        <taxon>Agaricomycotina</taxon>
        <taxon>Agaricomycetes</taxon>
        <taxon>Agaricomycetidae</taxon>
        <taxon>Agaricales</taxon>
        <taxon>Marasmiineae</taxon>
        <taxon>Mycenaceae</taxon>
        <taxon>Mycena</taxon>
    </lineage>
</organism>
<feature type="compositionally biased region" description="Basic and acidic residues" evidence="1">
    <location>
        <begin position="64"/>
        <end position="74"/>
    </location>
</feature>
<evidence type="ECO:0000313" key="2">
    <source>
        <dbReference type="EMBL" id="KAJ7645271.1"/>
    </source>
</evidence>
<reference evidence="2" key="1">
    <citation type="submission" date="2023-03" db="EMBL/GenBank/DDBJ databases">
        <title>Massive genome expansion in bonnet fungi (Mycena s.s.) driven by repeated elements and novel gene families across ecological guilds.</title>
        <authorList>
            <consortium name="Lawrence Berkeley National Laboratory"/>
            <person name="Harder C.B."/>
            <person name="Miyauchi S."/>
            <person name="Viragh M."/>
            <person name="Kuo A."/>
            <person name="Thoen E."/>
            <person name="Andreopoulos B."/>
            <person name="Lu D."/>
            <person name="Skrede I."/>
            <person name="Drula E."/>
            <person name="Henrissat B."/>
            <person name="Morin E."/>
            <person name="Kohler A."/>
            <person name="Barry K."/>
            <person name="LaButti K."/>
            <person name="Morin E."/>
            <person name="Salamov A."/>
            <person name="Lipzen A."/>
            <person name="Mereny Z."/>
            <person name="Hegedus B."/>
            <person name="Baldrian P."/>
            <person name="Stursova M."/>
            <person name="Weitz H."/>
            <person name="Taylor A."/>
            <person name="Grigoriev I.V."/>
            <person name="Nagy L.G."/>
            <person name="Martin F."/>
            <person name="Kauserud H."/>
        </authorList>
    </citation>
    <scope>NUCLEOTIDE SEQUENCE</scope>
    <source>
        <strain evidence="2">CBHHK067</strain>
    </source>
</reference>
<protein>
    <submittedName>
        <fullName evidence="2">Uncharacterized protein</fullName>
    </submittedName>
</protein>
<accession>A0AAD7FY16</accession>
<dbReference type="EMBL" id="JARKIE010000403">
    <property type="protein sequence ID" value="KAJ7645271.1"/>
    <property type="molecule type" value="Genomic_DNA"/>
</dbReference>
<evidence type="ECO:0000256" key="1">
    <source>
        <dbReference type="SAM" id="MobiDB-lite"/>
    </source>
</evidence>
<dbReference type="AlphaFoldDB" id="A0AAD7FY16"/>
<sequence length="292" mass="31849">MLFAVERDPTASTKQKDHPGIPAVPISLSSPAELPMTRPHAQEEYKEDADNNSEAQTRQAARTRKSDEETERHTKLPSRANTEGRLNRKLAGPRLKPDGGVPDVLKSEARHDKNRVCATSCVPIQMPNSGSASNAPLPLPILSTNTGLGPRIVLLSLASEFEALAKDSVAVTGNLEGVCASASRAGVQVQRDRQDHPGLMSLDVVVNLLGTFAWDEERKLALYETSCGSSPRRLLARPTRQMSLHHTLFDSLRKAAFADTFRVTILAAVAPYTRMFTAAGRVQPLRRRTDDA</sequence>
<gene>
    <name evidence="2" type="ORF">B0H17DRAFT_1148512</name>
</gene>
<proteinExistence type="predicted"/>
<evidence type="ECO:0000313" key="3">
    <source>
        <dbReference type="Proteomes" id="UP001221757"/>
    </source>
</evidence>
<comment type="caution">
    <text evidence="2">The sequence shown here is derived from an EMBL/GenBank/DDBJ whole genome shotgun (WGS) entry which is preliminary data.</text>
</comment>